<reference evidence="4 5" key="1">
    <citation type="submission" date="2017-04" db="EMBL/GenBank/DDBJ databases">
        <authorList>
            <person name="Afonso C.L."/>
            <person name="Miller P.J."/>
            <person name="Scott M.A."/>
            <person name="Spackman E."/>
            <person name="Goraichik I."/>
            <person name="Dimitrov K.M."/>
            <person name="Suarez D.L."/>
            <person name="Swayne D.E."/>
        </authorList>
    </citation>
    <scope>NUCLEOTIDE SEQUENCE [LARGE SCALE GENOMIC DNA]</scope>
    <source>
        <strain evidence="4 5">ToBE</strain>
    </source>
</reference>
<dbReference type="PANTHER" id="PTHR43278">
    <property type="entry name" value="NAD(P)H-DEPENDENT FMN-CONTAINING OXIDOREDUCTASE YWQN-RELATED"/>
    <property type="match status" value="1"/>
</dbReference>
<evidence type="ECO:0000313" key="4">
    <source>
        <dbReference type="EMBL" id="SMB92177.1"/>
    </source>
</evidence>
<dbReference type="RefSeq" id="WP_084663884.1">
    <property type="nucleotide sequence ID" value="NZ_LT838272.1"/>
</dbReference>
<feature type="domain" description="NADPH-dependent FMN reductase-like" evidence="3">
    <location>
        <begin position="4"/>
        <end position="113"/>
    </location>
</feature>
<gene>
    <name evidence="4" type="ORF">SAMN00808754_0587</name>
</gene>
<dbReference type="GO" id="GO:0016491">
    <property type="term" value="F:oxidoreductase activity"/>
    <property type="evidence" value="ECO:0007669"/>
    <property type="project" value="InterPro"/>
</dbReference>
<dbReference type="InterPro" id="IPR051796">
    <property type="entry name" value="ISF_SsuE-like"/>
</dbReference>
<dbReference type="PANTHER" id="PTHR43278:SF2">
    <property type="entry name" value="IRON-SULFUR FLAVOPROTEIN"/>
    <property type="match status" value="1"/>
</dbReference>
<name>A0A1W1VFL1_9FIRM</name>
<keyword evidence="5" id="KW-1185">Reference proteome</keyword>
<accession>A0A1W1VFL1</accession>
<keyword evidence="2" id="KW-0288">FMN</keyword>
<dbReference type="InterPro" id="IPR029039">
    <property type="entry name" value="Flavoprotein-like_sf"/>
</dbReference>
<proteinExistence type="predicted"/>
<dbReference type="STRING" id="698762.SAMN00808754_0587"/>
<sequence length="199" mass="22394">MVIDVIGIVGSPRKKANTDLLVEKALEGVKATGLQVQKFYLNDMEIKPCQYCNYCRKHGSCYIKDDMNILYSAIEQSRGLILGTPTFYGDISAQTKLFIDRCYRYVEIIKKEDGGFLFSSRLPGKRLGMMIGVTGSFGPETFNKQIEVIQLLFNDLNAEFADRLLYTGTDFLPVRDNPDILSLAWDKGVALGQRIKNSL</sequence>
<evidence type="ECO:0000259" key="3">
    <source>
        <dbReference type="Pfam" id="PF03358"/>
    </source>
</evidence>
<dbReference type="Proteomes" id="UP000192569">
    <property type="component" value="Chromosome I"/>
</dbReference>
<dbReference type="EMBL" id="LT838272">
    <property type="protein sequence ID" value="SMB92177.1"/>
    <property type="molecule type" value="Genomic_DNA"/>
</dbReference>
<dbReference type="Pfam" id="PF03358">
    <property type="entry name" value="FMN_red"/>
    <property type="match status" value="1"/>
</dbReference>
<dbReference type="AlphaFoldDB" id="A0A1W1VFL1"/>
<evidence type="ECO:0000313" key="5">
    <source>
        <dbReference type="Proteomes" id="UP000192569"/>
    </source>
</evidence>
<dbReference type="Gene3D" id="3.40.50.360">
    <property type="match status" value="1"/>
</dbReference>
<dbReference type="InterPro" id="IPR005025">
    <property type="entry name" value="FMN_Rdtase-like_dom"/>
</dbReference>
<organism evidence="4 5">
    <name type="scientific">Thermanaeromonas toyohensis ToBE</name>
    <dbReference type="NCBI Taxonomy" id="698762"/>
    <lineage>
        <taxon>Bacteria</taxon>
        <taxon>Bacillati</taxon>
        <taxon>Bacillota</taxon>
        <taxon>Clostridia</taxon>
        <taxon>Neomoorellales</taxon>
        <taxon>Neomoorellaceae</taxon>
        <taxon>Thermanaeromonas</taxon>
    </lineage>
</organism>
<dbReference type="SUPFAM" id="SSF52218">
    <property type="entry name" value="Flavoproteins"/>
    <property type="match status" value="1"/>
</dbReference>
<evidence type="ECO:0000256" key="2">
    <source>
        <dbReference type="ARBA" id="ARBA00022643"/>
    </source>
</evidence>
<protein>
    <submittedName>
        <fullName evidence="4">NADPH-dependent FMN reductase</fullName>
    </submittedName>
</protein>
<dbReference type="OrthoDB" id="9790975at2"/>
<evidence type="ECO:0000256" key="1">
    <source>
        <dbReference type="ARBA" id="ARBA00022630"/>
    </source>
</evidence>
<keyword evidence="1" id="KW-0285">Flavoprotein</keyword>